<evidence type="ECO:0000259" key="7">
    <source>
        <dbReference type="PROSITE" id="PS51123"/>
    </source>
</evidence>
<evidence type="ECO:0000256" key="2">
    <source>
        <dbReference type="ARBA" id="ARBA00023136"/>
    </source>
</evidence>
<evidence type="ECO:0000256" key="3">
    <source>
        <dbReference type="ARBA" id="ARBA00023237"/>
    </source>
</evidence>
<dbReference type="InterPro" id="IPR006665">
    <property type="entry name" value="OmpA-like"/>
</dbReference>
<dbReference type="InterPro" id="IPR006664">
    <property type="entry name" value="OMP_bac"/>
</dbReference>
<sequence length="219" mass="22804">MKPRGSGVSASVVLVLVVAAGTVAGGTGVAVADTNPPPSAGDSTPTAPVKVDPTSPNLKLPEGATLAPPKVLDIVSVSDESSTKASQPEQRQETSNSTVTYALQSEVLFKKDSAVLSPTATSRIQAIANDITARHVTSPIRVFGFTDNLGSSEHGTVLSKQRADAVYKVLAREMDKAGDSAHTFQVRGYGEDYPIADNSTESGRSQNRRVEITFTPPAA</sequence>
<dbReference type="EMBL" id="FONG01000015">
    <property type="protein sequence ID" value="SFF46884.1"/>
    <property type="molecule type" value="Genomic_DNA"/>
</dbReference>
<comment type="subcellular location">
    <subcellularLocation>
        <location evidence="1">Cell outer membrane</location>
    </subcellularLocation>
</comment>
<dbReference type="PANTHER" id="PTHR30329">
    <property type="entry name" value="STATOR ELEMENT OF FLAGELLAR MOTOR COMPLEX"/>
    <property type="match status" value="1"/>
</dbReference>
<feature type="region of interest" description="Disordered" evidence="5">
    <location>
        <begin position="195"/>
        <end position="219"/>
    </location>
</feature>
<keyword evidence="9" id="KW-1185">Reference proteome</keyword>
<evidence type="ECO:0000256" key="5">
    <source>
        <dbReference type="SAM" id="MobiDB-lite"/>
    </source>
</evidence>
<keyword evidence="2 4" id="KW-0472">Membrane</keyword>
<proteinExistence type="predicted"/>
<evidence type="ECO:0000313" key="8">
    <source>
        <dbReference type="EMBL" id="SFF46884.1"/>
    </source>
</evidence>
<keyword evidence="3" id="KW-0998">Cell outer membrane</keyword>
<dbReference type="PRINTS" id="PR01021">
    <property type="entry name" value="OMPADOMAIN"/>
</dbReference>
<dbReference type="GO" id="GO:0009279">
    <property type="term" value="C:cell outer membrane"/>
    <property type="evidence" value="ECO:0007669"/>
    <property type="project" value="UniProtKB-SubCell"/>
</dbReference>
<dbReference type="PANTHER" id="PTHR30329:SF21">
    <property type="entry name" value="LIPOPROTEIN YIAD-RELATED"/>
    <property type="match status" value="1"/>
</dbReference>
<feature type="region of interest" description="Disordered" evidence="5">
    <location>
        <begin position="28"/>
        <end position="64"/>
    </location>
</feature>
<evidence type="ECO:0000256" key="4">
    <source>
        <dbReference type="PROSITE-ProRule" id="PRU00473"/>
    </source>
</evidence>
<reference evidence="8 9" key="1">
    <citation type="submission" date="2016-10" db="EMBL/GenBank/DDBJ databases">
        <authorList>
            <person name="de Groot N.N."/>
        </authorList>
    </citation>
    <scope>NUCLEOTIDE SEQUENCE [LARGE SCALE GENOMIC DNA]</scope>
    <source>
        <strain evidence="8 9">CGMCC 4.3510</strain>
    </source>
</reference>
<name>A0A1I2IX63_9ACTN</name>
<dbReference type="InterPro" id="IPR050330">
    <property type="entry name" value="Bact_OuterMem_StrucFunc"/>
</dbReference>
<evidence type="ECO:0000256" key="1">
    <source>
        <dbReference type="ARBA" id="ARBA00004442"/>
    </source>
</evidence>
<dbReference type="SUPFAM" id="SSF103088">
    <property type="entry name" value="OmpA-like"/>
    <property type="match status" value="1"/>
</dbReference>
<protein>
    <submittedName>
        <fullName evidence="8">OmpA family protein</fullName>
    </submittedName>
</protein>
<dbReference type="Gene3D" id="3.30.1330.60">
    <property type="entry name" value="OmpA-like domain"/>
    <property type="match status" value="1"/>
</dbReference>
<gene>
    <name evidence="8" type="ORF">SAMN05216251_11571</name>
</gene>
<keyword evidence="6" id="KW-0732">Signal</keyword>
<dbReference type="STRING" id="380248.SAMN05216251_11571"/>
<feature type="chain" id="PRO_5011583566" evidence="6">
    <location>
        <begin position="33"/>
        <end position="219"/>
    </location>
</feature>
<feature type="domain" description="OmpA-like" evidence="7">
    <location>
        <begin position="96"/>
        <end position="218"/>
    </location>
</feature>
<dbReference type="Proteomes" id="UP000199323">
    <property type="component" value="Unassembled WGS sequence"/>
</dbReference>
<evidence type="ECO:0000313" key="9">
    <source>
        <dbReference type="Proteomes" id="UP000199323"/>
    </source>
</evidence>
<feature type="region of interest" description="Disordered" evidence="5">
    <location>
        <begin position="77"/>
        <end position="97"/>
    </location>
</feature>
<dbReference type="OrthoDB" id="9782229at2"/>
<dbReference type="AlphaFoldDB" id="A0A1I2IX63"/>
<dbReference type="CDD" id="cd07185">
    <property type="entry name" value="OmpA_C-like"/>
    <property type="match status" value="1"/>
</dbReference>
<dbReference type="Pfam" id="PF00691">
    <property type="entry name" value="OmpA"/>
    <property type="match status" value="1"/>
</dbReference>
<dbReference type="PROSITE" id="PS51123">
    <property type="entry name" value="OMPA_2"/>
    <property type="match status" value="1"/>
</dbReference>
<organism evidence="8 9">
    <name type="scientific">Actinacidiphila alni</name>
    <dbReference type="NCBI Taxonomy" id="380248"/>
    <lineage>
        <taxon>Bacteria</taxon>
        <taxon>Bacillati</taxon>
        <taxon>Actinomycetota</taxon>
        <taxon>Actinomycetes</taxon>
        <taxon>Kitasatosporales</taxon>
        <taxon>Streptomycetaceae</taxon>
        <taxon>Actinacidiphila</taxon>
    </lineage>
</organism>
<dbReference type="InterPro" id="IPR036737">
    <property type="entry name" value="OmpA-like_sf"/>
</dbReference>
<accession>A0A1I2IX63</accession>
<feature type="compositionally biased region" description="Polar residues" evidence="5">
    <location>
        <begin position="78"/>
        <end position="97"/>
    </location>
</feature>
<feature type="signal peptide" evidence="6">
    <location>
        <begin position="1"/>
        <end position="32"/>
    </location>
</feature>
<evidence type="ECO:0000256" key="6">
    <source>
        <dbReference type="SAM" id="SignalP"/>
    </source>
</evidence>